<keyword evidence="3" id="KW-1185">Reference proteome</keyword>
<proteinExistence type="predicted"/>
<evidence type="ECO:0000256" key="1">
    <source>
        <dbReference type="SAM" id="Phobius"/>
    </source>
</evidence>
<accession>A0ABV3Q4S3</accession>
<dbReference type="Proteomes" id="UP001556040">
    <property type="component" value="Unassembled WGS sequence"/>
</dbReference>
<reference evidence="2 3" key="1">
    <citation type="journal article" date="1979" name="Int. J. Syst. Evol. Microbiol.">
        <title>Bacillus globisporus subsp. marinus subsp. nov.</title>
        <authorList>
            <person name="Liu H."/>
        </authorList>
    </citation>
    <scope>NUCLEOTIDE SEQUENCE [LARGE SCALE GENOMIC DNA]</scope>
    <source>
        <strain evidence="2 3">DSM 1297</strain>
    </source>
</reference>
<gene>
    <name evidence="2" type="ORF">AB1471_11145</name>
</gene>
<feature type="transmembrane region" description="Helical" evidence="1">
    <location>
        <begin position="12"/>
        <end position="34"/>
    </location>
</feature>
<sequence>MGGFNAVDAIFQLVMLLFLAGLIVGVVLIVRSVFGRKKQLDRIESMLKEQREKENK</sequence>
<dbReference type="EMBL" id="JBFMIA010000009">
    <property type="protein sequence ID" value="MEW9502350.1"/>
    <property type="molecule type" value="Genomic_DNA"/>
</dbReference>
<protein>
    <submittedName>
        <fullName evidence="2">DUF4083 domain-containing protein</fullName>
    </submittedName>
</protein>
<evidence type="ECO:0000313" key="3">
    <source>
        <dbReference type="Proteomes" id="UP001556040"/>
    </source>
</evidence>
<comment type="caution">
    <text evidence="2">The sequence shown here is derived from an EMBL/GenBank/DDBJ whole genome shotgun (WGS) entry which is preliminary data.</text>
</comment>
<organism evidence="2 3">
    <name type="scientific">Jeotgalibacillus marinus</name>
    <dbReference type="NCBI Taxonomy" id="86667"/>
    <lineage>
        <taxon>Bacteria</taxon>
        <taxon>Bacillati</taxon>
        <taxon>Bacillota</taxon>
        <taxon>Bacilli</taxon>
        <taxon>Bacillales</taxon>
        <taxon>Caryophanaceae</taxon>
        <taxon>Jeotgalibacillus</taxon>
    </lineage>
</organism>
<keyword evidence="1" id="KW-0472">Membrane</keyword>
<dbReference type="RefSeq" id="WP_367779843.1">
    <property type="nucleotide sequence ID" value="NZ_JBFMIA010000009.1"/>
</dbReference>
<keyword evidence="1" id="KW-1133">Transmembrane helix</keyword>
<keyword evidence="1" id="KW-0812">Transmembrane</keyword>
<name>A0ABV3Q4S3_9BACL</name>
<evidence type="ECO:0000313" key="2">
    <source>
        <dbReference type="EMBL" id="MEW9502350.1"/>
    </source>
</evidence>